<dbReference type="AlphaFoldDB" id="A0A0D0D209"/>
<gene>
    <name evidence="1" type="ORF">PAXRUDRAFT_151726</name>
</gene>
<keyword evidence="2" id="KW-1185">Reference proteome</keyword>
<organism evidence="1 2">
    <name type="scientific">Paxillus rubicundulus Ve08.2h10</name>
    <dbReference type="NCBI Taxonomy" id="930991"/>
    <lineage>
        <taxon>Eukaryota</taxon>
        <taxon>Fungi</taxon>
        <taxon>Dikarya</taxon>
        <taxon>Basidiomycota</taxon>
        <taxon>Agaricomycotina</taxon>
        <taxon>Agaricomycetes</taxon>
        <taxon>Agaricomycetidae</taxon>
        <taxon>Boletales</taxon>
        <taxon>Paxilineae</taxon>
        <taxon>Paxillaceae</taxon>
        <taxon>Paxillus</taxon>
    </lineage>
</organism>
<dbReference type="HOGENOM" id="CLU_003703_6_0_1"/>
<proteinExistence type="predicted"/>
<protein>
    <submittedName>
        <fullName evidence="1">Uncharacterized protein</fullName>
    </submittedName>
</protein>
<reference evidence="1 2" key="1">
    <citation type="submission" date="2014-04" db="EMBL/GenBank/DDBJ databases">
        <authorList>
            <consortium name="DOE Joint Genome Institute"/>
            <person name="Kuo A."/>
            <person name="Kohler A."/>
            <person name="Jargeat P."/>
            <person name="Nagy L.G."/>
            <person name="Floudas D."/>
            <person name="Copeland A."/>
            <person name="Barry K.W."/>
            <person name="Cichocki N."/>
            <person name="Veneault-Fourrey C."/>
            <person name="LaButti K."/>
            <person name="Lindquist E.A."/>
            <person name="Lipzen A."/>
            <person name="Lundell T."/>
            <person name="Morin E."/>
            <person name="Murat C."/>
            <person name="Sun H."/>
            <person name="Tunlid A."/>
            <person name="Henrissat B."/>
            <person name="Grigoriev I.V."/>
            <person name="Hibbett D.S."/>
            <person name="Martin F."/>
            <person name="Nordberg H.P."/>
            <person name="Cantor M.N."/>
            <person name="Hua S.X."/>
        </authorList>
    </citation>
    <scope>NUCLEOTIDE SEQUENCE [LARGE SCALE GENOMIC DNA]</scope>
    <source>
        <strain evidence="1 2">Ve08.2h10</strain>
    </source>
</reference>
<dbReference type="EMBL" id="KN825506">
    <property type="protein sequence ID" value="KIK90532.1"/>
    <property type="molecule type" value="Genomic_DNA"/>
</dbReference>
<accession>A0A0D0D209</accession>
<evidence type="ECO:0000313" key="2">
    <source>
        <dbReference type="Proteomes" id="UP000054538"/>
    </source>
</evidence>
<evidence type="ECO:0000313" key="1">
    <source>
        <dbReference type="EMBL" id="KIK90532.1"/>
    </source>
</evidence>
<dbReference type="InParanoid" id="A0A0D0D209"/>
<reference evidence="2" key="2">
    <citation type="submission" date="2015-01" db="EMBL/GenBank/DDBJ databases">
        <title>Evolutionary Origins and Diversification of the Mycorrhizal Mutualists.</title>
        <authorList>
            <consortium name="DOE Joint Genome Institute"/>
            <consortium name="Mycorrhizal Genomics Consortium"/>
            <person name="Kohler A."/>
            <person name="Kuo A."/>
            <person name="Nagy L.G."/>
            <person name="Floudas D."/>
            <person name="Copeland A."/>
            <person name="Barry K.W."/>
            <person name="Cichocki N."/>
            <person name="Veneault-Fourrey C."/>
            <person name="LaButti K."/>
            <person name="Lindquist E.A."/>
            <person name="Lipzen A."/>
            <person name="Lundell T."/>
            <person name="Morin E."/>
            <person name="Murat C."/>
            <person name="Riley R."/>
            <person name="Ohm R."/>
            <person name="Sun H."/>
            <person name="Tunlid A."/>
            <person name="Henrissat B."/>
            <person name="Grigoriev I.V."/>
            <person name="Hibbett D.S."/>
            <person name="Martin F."/>
        </authorList>
    </citation>
    <scope>NUCLEOTIDE SEQUENCE [LARGE SCALE GENOMIC DNA]</scope>
    <source>
        <strain evidence="2">Ve08.2h10</strain>
    </source>
</reference>
<dbReference type="Proteomes" id="UP000054538">
    <property type="component" value="Unassembled WGS sequence"/>
</dbReference>
<feature type="non-terminal residue" evidence="1">
    <location>
        <position position="273"/>
    </location>
</feature>
<name>A0A0D0D209_9AGAM</name>
<dbReference type="OrthoDB" id="3232711at2759"/>
<sequence>VGLGYLVKQELQSCQGQVNDSLARLRAALKNLAILYRQNLQSANSVCSETRAQKAIADARKTAFIHAHSYCRAQKAMEYLSAPKDILDTHKEISSTDMSVNKDVTEENQFGQGTDSLPWFWRMEGVGGDSANAWMDEFYMMNWLKARARYCQWSEELTLVRHEMYWVRKWFEGQEQEWKRRASQSQEAGHKAYAERKGVLYHSYAEDAAMRLQGKMSCFLKVYRPSPINNKYLKMLLAHLSGCLRTSEPPSSFDHFNLWTVFAHVLCFKMSPC</sequence>